<dbReference type="Gene3D" id="3.30.465.10">
    <property type="match status" value="1"/>
</dbReference>
<dbReference type="InterPro" id="IPR036318">
    <property type="entry name" value="FAD-bd_PCMH-like_sf"/>
</dbReference>
<evidence type="ECO:0000256" key="8">
    <source>
        <dbReference type="ARBA" id="ARBA00023136"/>
    </source>
</evidence>
<evidence type="ECO:0000256" key="4">
    <source>
        <dbReference type="ARBA" id="ARBA00022692"/>
    </source>
</evidence>
<keyword evidence="5" id="KW-0677">Repeat</keyword>
<dbReference type="Gene3D" id="3.10.580.10">
    <property type="entry name" value="CBS-domain"/>
    <property type="match status" value="1"/>
</dbReference>
<evidence type="ECO:0000313" key="16">
    <source>
        <dbReference type="Proteomes" id="UP000677913"/>
    </source>
</evidence>
<dbReference type="SUPFAM" id="SSF56176">
    <property type="entry name" value="FAD-binding/transporter-associated domain-like"/>
    <property type="match status" value="1"/>
</dbReference>
<dbReference type="PROSITE" id="PS51846">
    <property type="entry name" value="CNNM"/>
    <property type="match status" value="1"/>
</dbReference>
<dbReference type="GO" id="GO:0005886">
    <property type="term" value="C:plasma membrane"/>
    <property type="evidence" value="ECO:0007669"/>
    <property type="project" value="UniProtKB-SubCell"/>
</dbReference>
<dbReference type="InterPro" id="IPR000644">
    <property type="entry name" value="CBS_dom"/>
</dbReference>
<keyword evidence="8 10" id="KW-0472">Membrane</keyword>
<evidence type="ECO:0000256" key="10">
    <source>
        <dbReference type="PROSITE-ProRule" id="PRU01193"/>
    </source>
</evidence>
<dbReference type="SMART" id="SM00116">
    <property type="entry name" value="CBS"/>
    <property type="match status" value="2"/>
</dbReference>
<evidence type="ECO:0000256" key="2">
    <source>
        <dbReference type="ARBA" id="ARBA00006337"/>
    </source>
</evidence>
<dbReference type="CDD" id="cd04590">
    <property type="entry name" value="CBS_pair_CorC_HlyC_assoc"/>
    <property type="match status" value="1"/>
</dbReference>
<keyword evidence="3" id="KW-1003">Cell membrane</keyword>
<dbReference type="PROSITE" id="PS51371">
    <property type="entry name" value="CBS"/>
    <property type="match status" value="2"/>
</dbReference>
<dbReference type="SMART" id="SM01091">
    <property type="entry name" value="CorC_HlyC"/>
    <property type="match status" value="1"/>
</dbReference>
<gene>
    <name evidence="15" type="ORF">KGA66_01690</name>
</gene>
<dbReference type="PANTHER" id="PTHR43099">
    <property type="entry name" value="UPF0053 PROTEIN YRKA"/>
    <property type="match status" value="1"/>
</dbReference>
<evidence type="ECO:0000256" key="7">
    <source>
        <dbReference type="ARBA" id="ARBA00023122"/>
    </source>
</evidence>
<dbReference type="InterPro" id="IPR044751">
    <property type="entry name" value="Ion_transp-like_CBS"/>
</dbReference>
<comment type="similarity">
    <text evidence="2">Belongs to the UPF0053 family.</text>
</comment>
<evidence type="ECO:0000256" key="9">
    <source>
        <dbReference type="PROSITE-ProRule" id="PRU00703"/>
    </source>
</evidence>
<sequence>MNPTVVSCLVVLALILIEALFVASEIALVSLREGQLHALAASGKRGGVVARLVREPNRFLATVQIGVTLTALLSSAYGATTLSESAKRALMRAGLTSGLAGFAGLVGVTMIISFVTLVIGELAPKRLALQRAESTAKAVAPFLQGMARLCRPVIWLLSVCTDGVVRLFGGDPDIGREQVSEAELRQLVASADTLTTDERRLIDEVFGAGDRQLREVLVPRTEVVFLDGATPVAVAAEMIGRRPHSRYPVIDGSSDDIIGFVHVRDLLAPETGARAVRVADLARPVIFLPETKHVLSALSEMRRDSFHLAVVLDEYGGTAGIVTLEDLLEEVIGDIRDEYDVARARVTRLRNGDLELDGLINLDDFHDETGVELTDGPYETLAGYIVARLGRLPVVGDQVAFDGLRLTVHALDGRRIARVRLARTVSAGADPAGTASNAATAGNAGTAGTASNAGTAGTASNAGTAGTASNAGTAGTASNAGTAGTAADPGAGERERKPPGMRVPDLARDTAPGVRQD</sequence>
<keyword evidence="16" id="KW-1185">Reference proteome</keyword>
<keyword evidence="7 9" id="KW-0129">CBS domain</keyword>
<dbReference type="EMBL" id="JAGSXH010000003">
    <property type="protein sequence ID" value="MBS2961742.1"/>
    <property type="molecule type" value="Genomic_DNA"/>
</dbReference>
<dbReference type="FunFam" id="3.10.580.10:FF:000002">
    <property type="entry name" value="Magnesium/cobalt efflux protein CorC"/>
    <property type="match status" value="1"/>
</dbReference>
<evidence type="ECO:0000259" key="13">
    <source>
        <dbReference type="PROSITE" id="PS51371"/>
    </source>
</evidence>
<feature type="region of interest" description="Disordered" evidence="11">
    <location>
        <begin position="459"/>
        <end position="517"/>
    </location>
</feature>
<reference evidence="15" key="1">
    <citation type="submission" date="2021-04" db="EMBL/GenBank/DDBJ databases">
        <title>Genome based classification of Actinospica acidithermotolerans sp. nov., an actinobacterium isolated from an Indonesian hot spring.</title>
        <authorList>
            <person name="Kusuma A.B."/>
            <person name="Putra K.E."/>
            <person name="Nafisah S."/>
            <person name="Loh J."/>
            <person name="Nouioui I."/>
            <person name="Goodfellow M."/>
        </authorList>
    </citation>
    <scope>NUCLEOTIDE SEQUENCE</scope>
    <source>
        <strain evidence="15">DSM 45618</strain>
    </source>
</reference>
<evidence type="ECO:0000256" key="1">
    <source>
        <dbReference type="ARBA" id="ARBA00004651"/>
    </source>
</evidence>
<dbReference type="Proteomes" id="UP000677913">
    <property type="component" value="Unassembled WGS sequence"/>
</dbReference>
<dbReference type="InterPro" id="IPR002550">
    <property type="entry name" value="CNNM"/>
</dbReference>
<evidence type="ECO:0000259" key="14">
    <source>
        <dbReference type="PROSITE" id="PS51846"/>
    </source>
</evidence>
<comment type="caution">
    <text evidence="15">The sequence shown here is derived from an EMBL/GenBank/DDBJ whole genome shotgun (WGS) entry which is preliminary data.</text>
</comment>
<keyword evidence="6 10" id="KW-1133">Transmembrane helix</keyword>
<dbReference type="AlphaFoldDB" id="A0A8J7WL57"/>
<evidence type="ECO:0000256" key="6">
    <source>
        <dbReference type="ARBA" id="ARBA00022989"/>
    </source>
</evidence>
<feature type="domain" description="CBS" evidence="13">
    <location>
        <begin position="281"/>
        <end position="338"/>
    </location>
</feature>
<dbReference type="SUPFAM" id="SSF54631">
    <property type="entry name" value="CBS-domain pair"/>
    <property type="match status" value="1"/>
</dbReference>
<dbReference type="PANTHER" id="PTHR43099:SF5">
    <property type="entry name" value="HLYC_CORC FAMILY TRANSPORTER"/>
    <property type="match status" value="1"/>
</dbReference>
<feature type="transmembrane region" description="Helical" evidence="12">
    <location>
        <begin position="99"/>
        <end position="120"/>
    </location>
</feature>
<dbReference type="GO" id="GO:0050660">
    <property type="term" value="F:flavin adenine dinucleotide binding"/>
    <property type="evidence" value="ECO:0007669"/>
    <property type="project" value="InterPro"/>
</dbReference>
<accession>A0A8J7WL57</accession>
<dbReference type="InterPro" id="IPR051676">
    <property type="entry name" value="UPF0053_domain"/>
</dbReference>
<feature type="domain" description="CNNM transmembrane" evidence="14">
    <location>
        <begin position="1"/>
        <end position="198"/>
    </location>
</feature>
<evidence type="ECO:0000256" key="3">
    <source>
        <dbReference type="ARBA" id="ARBA00022475"/>
    </source>
</evidence>
<evidence type="ECO:0000256" key="5">
    <source>
        <dbReference type="ARBA" id="ARBA00022737"/>
    </source>
</evidence>
<feature type="domain" description="CBS" evidence="13">
    <location>
        <begin position="219"/>
        <end position="276"/>
    </location>
</feature>
<evidence type="ECO:0000313" key="15">
    <source>
        <dbReference type="EMBL" id="MBS2961742.1"/>
    </source>
</evidence>
<dbReference type="InterPro" id="IPR046342">
    <property type="entry name" value="CBS_dom_sf"/>
</dbReference>
<feature type="compositionally biased region" description="Low complexity" evidence="11">
    <location>
        <begin position="459"/>
        <end position="490"/>
    </location>
</feature>
<dbReference type="InterPro" id="IPR005170">
    <property type="entry name" value="Transptr-assoc_dom"/>
</dbReference>
<name>A0A8J7WL57_9ACTN</name>
<dbReference type="Pfam" id="PF00571">
    <property type="entry name" value="CBS"/>
    <property type="match status" value="2"/>
</dbReference>
<dbReference type="Pfam" id="PF01595">
    <property type="entry name" value="CNNM"/>
    <property type="match status" value="1"/>
</dbReference>
<comment type="subcellular location">
    <subcellularLocation>
        <location evidence="1">Cell membrane</location>
        <topology evidence="1">Multi-pass membrane protein</topology>
    </subcellularLocation>
</comment>
<evidence type="ECO:0000256" key="11">
    <source>
        <dbReference type="SAM" id="MobiDB-lite"/>
    </source>
</evidence>
<protein>
    <submittedName>
        <fullName evidence="15">HlyC/CorC family transporter</fullName>
    </submittedName>
</protein>
<dbReference type="InterPro" id="IPR016169">
    <property type="entry name" value="FAD-bd_PCMH_sub2"/>
</dbReference>
<dbReference type="Pfam" id="PF03471">
    <property type="entry name" value="CorC_HlyC"/>
    <property type="match status" value="1"/>
</dbReference>
<keyword evidence="4 10" id="KW-0812">Transmembrane</keyword>
<proteinExistence type="inferred from homology"/>
<feature type="transmembrane region" description="Helical" evidence="12">
    <location>
        <begin position="59"/>
        <end position="79"/>
    </location>
</feature>
<organism evidence="15 16">
    <name type="scientific">Actinocrinis puniceicyclus</name>
    <dbReference type="NCBI Taxonomy" id="977794"/>
    <lineage>
        <taxon>Bacteria</taxon>
        <taxon>Bacillati</taxon>
        <taxon>Actinomycetota</taxon>
        <taxon>Actinomycetes</taxon>
        <taxon>Catenulisporales</taxon>
        <taxon>Actinospicaceae</taxon>
        <taxon>Actinocrinis</taxon>
    </lineage>
</organism>
<dbReference type="RefSeq" id="WP_211463702.1">
    <property type="nucleotide sequence ID" value="NZ_JAGSXH010000003.1"/>
</dbReference>
<evidence type="ECO:0000256" key="12">
    <source>
        <dbReference type="SAM" id="Phobius"/>
    </source>
</evidence>